<dbReference type="RefSeq" id="WP_377164316.1">
    <property type="nucleotide sequence ID" value="NZ_JBHSMQ010000002.1"/>
</dbReference>
<dbReference type="PROSITE" id="PS51257">
    <property type="entry name" value="PROKAR_LIPOPROTEIN"/>
    <property type="match status" value="1"/>
</dbReference>
<organism evidence="2 3">
    <name type="scientific">Prosthecobacter fluviatilis</name>
    <dbReference type="NCBI Taxonomy" id="445931"/>
    <lineage>
        <taxon>Bacteria</taxon>
        <taxon>Pseudomonadati</taxon>
        <taxon>Verrucomicrobiota</taxon>
        <taxon>Verrucomicrobiia</taxon>
        <taxon>Verrucomicrobiales</taxon>
        <taxon>Verrucomicrobiaceae</taxon>
        <taxon>Prosthecobacter</taxon>
    </lineage>
</organism>
<evidence type="ECO:0000256" key="1">
    <source>
        <dbReference type="SAM" id="SignalP"/>
    </source>
</evidence>
<keyword evidence="1" id="KW-0732">Signal</keyword>
<feature type="signal peptide" evidence="1">
    <location>
        <begin position="1"/>
        <end position="20"/>
    </location>
</feature>
<dbReference type="Proteomes" id="UP001596052">
    <property type="component" value="Unassembled WGS sequence"/>
</dbReference>
<sequence length="168" mass="18882">MRFLPFIVYFVATACLHAHAVHTSTAEAEYNPQTKRLEVSLTVFISDLETALIRQSEREMRMEKVPPAEFDAQVLAYLKKTFVVMDALGKAAEMRWVGREMEKESEKSGDPAVVLFFEVEMPGGVEGASLRCAVFGELFPDQVTMVHLQNGGHKTELRFLPSEATKEL</sequence>
<keyword evidence="3" id="KW-1185">Reference proteome</keyword>
<protein>
    <submittedName>
        <fullName evidence="2">DUF6702 family protein</fullName>
    </submittedName>
</protein>
<dbReference type="Pfam" id="PF20420">
    <property type="entry name" value="DUF6702"/>
    <property type="match status" value="1"/>
</dbReference>
<dbReference type="EMBL" id="JBHSMQ010000002">
    <property type="protein sequence ID" value="MFC5454336.1"/>
    <property type="molecule type" value="Genomic_DNA"/>
</dbReference>
<proteinExistence type="predicted"/>
<name>A0ABW0KP60_9BACT</name>
<evidence type="ECO:0000313" key="3">
    <source>
        <dbReference type="Proteomes" id="UP001596052"/>
    </source>
</evidence>
<comment type="caution">
    <text evidence="2">The sequence shown here is derived from an EMBL/GenBank/DDBJ whole genome shotgun (WGS) entry which is preliminary data.</text>
</comment>
<evidence type="ECO:0000313" key="2">
    <source>
        <dbReference type="EMBL" id="MFC5454336.1"/>
    </source>
</evidence>
<reference evidence="3" key="1">
    <citation type="journal article" date="2019" name="Int. J. Syst. Evol. Microbiol.">
        <title>The Global Catalogue of Microorganisms (GCM) 10K type strain sequencing project: providing services to taxonomists for standard genome sequencing and annotation.</title>
        <authorList>
            <consortium name="The Broad Institute Genomics Platform"/>
            <consortium name="The Broad Institute Genome Sequencing Center for Infectious Disease"/>
            <person name="Wu L."/>
            <person name="Ma J."/>
        </authorList>
    </citation>
    <scope>NUCLEOTIDE SEQUENCE [LARGE SCALE GENOMIC DNA]</scope>
    <source>
        <strain evidence="3">CGMCC 4.1469</strain>
    </source>
</reference>
<gene>
    <name evidence="2" type="ORF">ACFQDI_05665</name>
</gene>
<accession>A0ABW0KP60</accession>
<dbReference type="InterPro" id="IPR046525">
    <property type="entry name" value="DUF6702"/>
</dbReference>
<feature type="chain" id="PRO_5046871666" evidence="1">
    <location>
        <begin position="21"/>
        <end position="168"/>
    </location>
</feature>